<proteinExistence type="predicted"/>
<evidence type="ECO:0000313" key="2">
    <source>
        <dbReference type="Proteomes" id="UP000612055"/>
    </source>
</evidence>
<accession>A0A836BVF7</accession>
<dbReference type="EMBL" id="JAEHOE010000066">
    <property type="protein sequence ID" value="KAG2490002.1"/>
    <property type="molecule type" value="Genomic_DNA"/>
</dbReference>
<reference evidence="1" key="1">
    <citation type="journal article" date="2020" name="bioRxiv">
        <title>Comparative genomics of Chlamydomonas.</title>
        <authorList>
            <person name="Craig R.J."/>
            <person name="Hasan A.R."/>
            <person name="Ness R.W."/>
            <person name="Keightley P.D."/>
        </authorList>
    </citation>
    <scope>NUCLEOTIDE SEQUENCE</scope>
    <source>
        <strain evidence="1">CCAP 11/70</strain>
    </source>
</reference>
<comment type="caution">
    <text evidence="1">The sequence shown here is derived from an EMBL/GenBank/DDBJ whole genome shotgun (WGS) entry which is preliminary data.</text>
</comment>
<sequence>MAQQFKEVRKSCPTCAYSWLDKYGKNECPKCLAPLAGGAAVPKRAPGEASTFKSAASDACESQSGNCPKGGSHTWKFGKCSKCGVGEGYGKTEKVSSGSSQKHGLCTDGQKHAFKFGKCGKCGKAEF</sequence>
<protein>
    <submittedName>
        <fullName evidence="1">Uncharacterized protein</fullName>
    </submittedName>
</protein>
<gene>
    <name evidence="1" type="ORF">HYH03_011469</name>
</gene>
<organism evidence="1 2">
    <name type="scientific">Edaphochlamys debaryana</name>
    <dbReference type="NCBI Taxonomy" id="47281"/>
    <lineage>
        <taxon>Eukaryota</taxon>
        <taxon>Viridiplantae</taxon>
        <taxon>Chlorophyta</taxon>
        <taxon>core chlorophytes</taxon>
        <taxon>Chlorophyceae</taxon>
        <taxon>CS clade</taxon>
        <taxon>Chlamydomonadales</taxon>
        <taxon>Chlamydomonadales incertae sedis</taxon>
        <taxon>Edaphochlamys</taxon>
    </lineage>
</organism>
<name>A0A836BVF7_9CHLO</name>
<keyword evidence="2" id="KW-1185">Reference proteome</keyword>
<dbReference type="AlphaFoldDB" id="A0A836BVF7"/>
<dbReference type="OrthoDB" id="522140at2759"/>
<evidence type="ECO:0000313" key="1">
    <source>
        <dbReference type="EMBL" id="KAG2490002.1"/>
    </source>
</evidence>
<dbReference type="Proteomes" id="UP000612055">
    <property type="component" value="Unassembled WGS sequence"/>
</dbReference>